<dbReference type="PROSITE" id="PS51186">
    <property type="entry name" value="GNAT"/>
    <property type="match status" value="1"/>
</dbReference>
<keyword evidence="4" id="KW-0012">Acyltransferase</keyword>
<keyword evidence="6" id="KW-0689">Ribosomal protein</keyword>
<evidence type="ECO:0000256" key="1">
    <source>
        <dbReference type="ARBA" id="ARBA00005395"/>
    </source>
</evidence>
<keyword evidence="2" id="KW-0963">Cytoplasm</keyword>
<keyword evidence="7" id="KW-1185">Reference proteome</keyword>
<dbReference type="EMBL" id="JACJVN010000106">
    <property type="protein sequence ID" value="MBB6679748.1"/>
    <property type="molecule type" value="Genomic_DNA"/>
</dbReference>
<dbReference type="Pfam" id="PF00583">
    <property type="entry name" value="Acetyltransf_1"/>
    <property type="match status" value="1"/>
</dbReference>
<organism evidence="6 7">
    <name type="scientific">Cohnella lubricantis</name>
    <dbReference type="NCBI Taxonomy" id="2163172"/>
    <lineage>
        <taxon>Bacteria</taxon>
        <taxon>Bacillati</taxon>
        <taxon>Bacillota</taxon>
        <taxon>Bacilli</taxon>
        <taxon>Bacillales</taxon>
        <taxon>Paenibacillaceae</taxon>
        <taxon>Cohnella</taxon>
    </lineage>
</organism>
<accession>A0A841TKN0</accession>
<proteinExistence type="inferred from homology"/>
<evidence type="ECO:0000313" key="6">
    <source>
        <dbReference type="EMBL" id="MBB6679748.1"/>
    </source>
</evidence>
<dbReference type="Proteomes" id="UP000574133">
    <property type="component" value="Unassembled WGS sequence"/>
</dbReference>
<dbReference type="InterPro" id="IPR016181">
    <property type="entry name" value="Acyl_CoA_acyltransferase"/>
</dbReference>
<evidence type="ECO:0000256" key="4">
    <source>
        <dbReference type="ARBA" id="ARBA00023315"/>
    </source>
</evidence>
<dbReference type="AlphaFoldDB" id="A0A841TKN0"/>
<dbReference type="PANTHER" id="PTHR43420:SF44">
    <property type="entry name" value="ACETYLTRANSFERASE YPEA"/>
    <property type="match status" value="1"/>
</dbReference>
<evidence type="ECO:0000256" key="3">
    <source>
        <dbReference type="ARBA" id="ARBA00022679"/>
    </source>
</evidence>
<sequence>MIERIRPEAAKLEFRSMTLSDIDKIVGIEREVFTAPWSAEAFHNELSQNMFAKYMVLEQDGVILGYGGMWLIVDEAHVTNIAIREAYQGIGLGRKLMTELMRTAYWLGARRMTLEVRVSNERAQRLYRKYGFEPSGIRPGYYSDNREDALIMWADLEPDVWAEEAATGKAEGEQA</sequence>
<keyword evidence="3 6" id="KW-0808">Transferase</keyword>
<protein>
    <submittedName>
        <fullName evidence="6">Ribosomal protein S18-alanine N-acetyltransferase</fullName>
    </submittedName>
</protein>
<evidence type="ECO:0000313" key="7">
    <source>
        <dbReference type="Proteomes" id="UP000574133"/>
    </source>
</evidence>
<comment type="caution">
    <text evidence="6">The sequence shown here is derived from an EMBL/GenBank/DDBJ whole genome shotgun (WGS) entry which is preliminary data.</text>
</comment>
<name>A0A841TKN0_9BACL</name>
<dbReference type="GO" id="GO:0008080">
    <property type="term" value="F:N-acetyltransferase activity"/>
    <property type="evidence" value="ECO:0007669"/>
    <property type="project" value="InterPro"/>
</dbReference>
<evidence type="ECO:0000256" key="2">
    <source>
        <dbReference type="ARBA" id="ARBA00022490"/>
    </source>
</evidence>
<reference evidence="6 7" key="1">
    <citation type="submission" date="2020-08" db="EMBL/GenBank/DDBJ databases">
        <title>Cohnella phylogeny.</title>
        <authorList>
            <person name="Dunlap C."/>
        </authorList>
    </citation>
    <scope>NUCLEOTIDE SEQUENCE [LARGE SCALE GENOMIC DNA]</scope>
    <source>
        <strain evidence="6 7">DSM 103658</strain>
    </source>
</reference>
<dbReference type="Gene3D" id="3.40.630.30">
    <property type="match status" value="1"/>
</dbReference>
<comment type="similarity">
    <text evidence="1">Belongs to the acetyltransferase family. RimI subfamily.</text>
</comment>
<dbReference type="CDD" id="cd04301">
    <property type="entry name" value="NAT_SF"/>
    <property type="match status" value="1"/>
</dbReference>
<dbReference type="PANTHER" id="PTHR43420">
    <property type="entry name" value="ACETYLTRANSFERASE"/>
    <property type="match status" value="1"/>
</dbReference>
<dbReference type="RefSeq" id="WP_185181005.1">
    <property type="nucleotide sequence ID" value="NZ_CBCSEP010000001.1"/>
</dbReference>
<keyword evidence="6" id="KW-0687">Ribonucleoprotein</keyword>
<dbReference type="InterPro" id="IPR000182">
    <property type="entry name" value="GNAT_dom"/>
</dbReference>
<dbReference type="NCBIfam" id="TIGR01575">
    <property type="entry name" value="rimI"/>
    <property type="match status" value="1"/>
</dbReference>
<evidence type="ECO:0000259" key="5">
    <source>
        <dbReference type="PROSITE" id="PS51186"/>
    </source>
</evidence>
<feature type="domain" description="N-acetyltransferase" evidence="5">
    <location>
        <begin position="12"/>
        <end position="157"/>
    </location>
</feature>
<dbReference type="InterPro" id="IPR050680">
    <property type="entry name" value="YpeA/RimI_acetyltransf"/>
</dbReference>
<gene>
    <name evidence="6" type="primary">rimI</name>
    <name evidence="6" type="ORF">H4Q31_20910</name>
</gene>
<dbReference type="InterPro" id="IPR006464">
    <property type="entry name" value="AcTrfase_RimI/Ard1"/>
</dbReference>
<dbReference type="SUPFAM" id="SSF55729">
    <property type="entry name" value="Acyl-CoA N-acyltransferases (Nat)"/>
    <property type="match status" value="1"/>
</dbReference>
<dbReference type="GO" id="GO:0005840">
    <property type="term" value="C:ribosome"/>
    <property type="evidence" value="ECO:0007669"/>
    <property type="project" value="UniProtKB-KW"/>
</dbReference>